<keyword evidence="6 10" id="KW-1133">Transmembrane helix</keyword>
<dbReference type="GO" id="GO:0005886">
    <property type="term" value="C:plasma membrane"/>
    <property type="evidence" value="ECO:0007669"/>
    <property type="project" value="UniProtKB-SubCell"/>
</dbReference>
<dbReference type="InterPro" id="IPR023214">
    <property type="entry name" value="HAD_sf"/>
</dbReference>
<dbReference type="SUPFAM" id="SSF81665">
    <property type="entry name" value="Calcium ATPase, transmembrane domain M"/>
    <property type="match status" value="1"/>
</dbReference>
<evidence type="ECO:0000256" key="1">
    <source>
        <dbReference type="ARBA" id="ARBA00004370"/>
    </source>
</evidence>
<keyword evidence="7 10" id="KW-0472">Membrane</keyword>
<feature type="transmembrane region" description="Helical" evidence="10">
    <location>
        <begin position="238"/>
        <end position="260"/>
    </location>
</feature>
<evidence type="ECO:0000259" key="11">
    <source>
        <dbReference type="Pfam" id="PF00122"/>
    </source>
</evidence>
<accession>A0A1T4VL85</accession>
<dbReference type="GO" id="GO:0016887">
    <property type="term" value="F:ATP hydrolysis activity"/>
    <property type="evidence" value="ECO:0007669"/>
    <property type="project" value="InterPro"/>
</dbReference>
<comment type="subcellular location">
    <subcellularLocation>
        <location evidence="10">Cell membrane</location>
    </subcellularLocation>
    <subcellularLocation>
        <location evidence="1">Membrane</location>
    </subcellularLocation>
</comment>
<feature type="transmembrane region" description="Helical" evidence="10">
    <location>
        <begin position="12"/>
        <end position="30"/>
    </location>
</feature>
<dbReference type="GO" id="GO:0005524">
    <property type="term" value="F:ATP binding"/>
    <property type="evidence" value="ECO:0007669"/>
    <property type="project" value="UniProtKB-UniRule"/>
</dbReference>
<dbReference type="SUPFAM" id="SSF56784">
    <property type="entry name" value="HAD-like"/>
    <property type="match status" value="1"/>
</dbReference>
<feature type="transmembrane region" description="Helical" evidence="10">
    <location>
        <begin position="272"/>
        <end position="293"/>
    </location>
</feature>
<dbReference type="InterPro" id="IPR027256">
    <property type="entry name" value="P-typ_ATPase_IB"/>
</dbReference>
<name>A0A1T4VL85_9GAMM</name>
<dbReference type="SFLD" id="SFLDF00027">
    <property type="entry name" value="p-type_atpase"/>
    <property type="match status" value="1"/>
</dbReference>
<dbReference type="Proteomes" id="UP000242432">
    <property type="component" value="Unassembled WGS sequence"/>
</dbReference>
<comment type="catalytic activity">
    <reaction evidence="9">
        <text>Zn(2+)(in) + ATP + H2O = Zn(2+)(out) + ADP + phosphate + H(+)</text>
        <dbReference type="Rhea" id="RHEA:20621"/>
        <dbReference type="ChEBI" id="CHEBI:15377"/>
        <dbReference type="ChEBI" id="CHEBI:15378"/>
        <dbReference type="ChEBI" id="CHEBI:29105"/>
        <dbReference type="ChEBI" id="CHEBI:30616"/>
        <dbReference type="ChEBI" id="CHEBI:43474"/>
        <dbReference type="ChEBI" id="CHEBI:456216"/>
        <dbReference type="EC" id="7.2.2.12"/>
    </reaction>
</comment>
<dbReference type="EC" id="7.2.2.12" evidence="8"/>
<dbReference type="GO" id="GO:0015086">
    <property type="term" value="F:cadmium ion transmembrane transporter activity"/>
    <property type="evidence" value="ECO:0007669"/>
    <property type="project" value="TreeGrafter"/>
</dbReference>
<dbReference type="PANTHER" id="PTHR48085">
    <property type="entry name" value="CADMIUM/ZINC-TRANSPORTING ATPASE HMA2-RELATED"/>
    <property type="match status" value="1"/>
</dbReference>
<evidence type="ECO:0000256" key="6">
    <source>
        <dbReference type="ARBA" id="ARBA00022989"/>
    </source>
</evidence>
<sequence length="621" mass="67617">MLPFQEKHEKSLLGFALVVMLVLIYNKYFAQSPMPIVYQAVIAVAAYLLIALDVLVSAFKTLFKQRRMSEQFLMMIATFGAFGLCDLPEALAVMIFYKIGELFEEYASGRAHNDISSLVKLKPSFVRLVDENGNEQKVKPRQVKIGDVFKVLKGEVIAIDGNLCDESAAIDTSALTGESEPRLYTCGQSVPSGCINQGQVIHLRANTLSKNSSITRLLNLIEDAAASKSKPENLIRRFSVWYTPLVVGCAVLLALVPLFYSQAEYSDWIERALVFLVVSCPCALVLSVPLSFFGGMGAISRIGVIVKGSIHIETLSRLKAIAFDKTGTLTYGKFTVNKIHSVSLSEDELLSYAVSLEKNSTHPIALSIVEYGKQRKVKEYDVGSVIEKSGMGLESTINGHDVRIGRKEYISKYCGTFDYTEEDEESSYVYISLDNEFSGVIAIADTLKPSAGTMLNSLHSMGIKTVLISGDKRAVAEGISRKLGIKECYYEQTPQGKLDTLNSLKSKLSPVAFAGDGLNDAPVVSASDVGIAMGDIGSASAIEAADVVIMHGDLTAISRTVLLAKKTYKLAISNMYFVMLVKLLILLLGALGFANIWLAIFGDVGVLILAVCNAMRALKFK</sequence>
<evidence type="ECO:0000256" key="8">
    <source>
        <dbReference type="ARBA" id="ARBA00039097"/>
    </source>
</evidence>
<keyword evidence="10" id="KW-1003">Cell membrane</keyword>
<dbReference type="NCBIfam" id="TIGR01525">
    <property type="entry name" value="ATPase-IB_hvy"/>
    <property type="match status" value="1"/>
</dbReference>
<keyword evidence="3 10" id="KW-0812">Transmembrane</keyword>
<evidence type="ECO:0000256" key="5">
    <source>
        <dbReference type="ARBA" id="ARBA00022967"/>
    </source>
</evidence>
<dbReference type="SFLD" id="SFLDG00002">
    <property type="entry name" value="C1.7:_P-type_atpase_like"/>
    <property type="match status" value="1"/>
</dbReference>
<dbReference type="NCBIfam" id="TIGR01494">
    <property type="entry name" value="ATPase_P-type"/>
    <property type="match status" value="1"/>
</dbReference>
<reference evidence="13" key="1">
    <citation type="submission" date="2017-02" db="EMBL/GenBank/DDBJ databases">
        <authorList>
            <person name="Varghese N."/>
            <person name="Submissions S."/>
        </authorList>
    </citation>
    <scope>NUCLEOTIDE SEQUENCE [LARGE SCALE GENOMIC DNA]</scope>
    <source>
        <strain evidence="13">DSM 3072</strain>
    </source>
</reference>
<dbReference type="InterPro" id="IPR059000">
    <property type="entry name" value="ATPase_P-type_domA"/>
</dbReference>
<dbReference type="PANTHER" id="PTHR48085:SF5">
    <property type="entry name" value="CADMIUM_ZINC-TRANSPORTING ATPASE HMA4-RELATED"/>
    <property type="match status" value="1"/>
</dbReference>
<dbReference type="Pfam" id="PF00122">
    <property type="entry name" value="E1-E2_ATPase"/>
    <property type="match status" value="1"/>
</dbReference>
<evidence type="ECO:0000256" key="2">
    <source>
        <dbReference type="ARBA" id="ARBA00006024"/>
    </source>
</evidence>
<comment type="similarity">
    <text evidence="2 10">Belongs to the cation transport ATPase (P-type) (TC 3.A.3) family. Type IB subfamily.</text>
</comment>
<dbReference type="InterPro" id="IPR051014">
    <property type="entry name" value="Cation_Transport_ATPase_IB"/>
</dbReference>
<keyword evidence="5" id="KW-1278">Translocase</keyword>
<dbReference type="PRINTS" id="PR00119">
    <property type="entry name" value="CATATPASE"/>
</dbReference>
<dbReference type="Pfam" id="PF00702">
    <property type="entry name" value="Hydrolase"/>
    <property type="match status" value="1"/>
</dbReference>
<evidence type="ECO:0000256" key="7">
    <source>
        <dbReference type="ARBA" id="ARBA00023136"/>
    </source>
</evidence>
<dbReference type="InterPro" id="IPR036412">
    <property type="entry name" value="HAD-like_sf"/>
</dbReference>
<evidence type="ECO:0000256" key="10">
    <source>
        <dbReference type="RuleBase" id="RU362081"/>
    </source>
</evidence>
<feature type="transmembrane region" description="Helical" evidence="10">
    <location>
        <begin position="36"/>
        <end position="59"/>
    </location>
</feature>
<protein>
    <recommendedName>
        <fullName evidence="8">P-type Zn(2+) transporter</fullName>
        <ecNumber evidence="8">7.2.2.12</ecNumber>
    </recommendedName>
</protein>
<dbReference type="GO" id="GO:0046872">
    <property type="term" value="F:metal ion binding"/>
    <property type="evidence" value="ECO:0007669"/>
    <property type="project" value="UniProtKB-KW"/>
</dbReference>
<dbReference type="InterPro" id="IPR023298">
    <property type="entry name" value="ATPase_P-typ_TM_dom_sf"/>
</dbReference>
<dbReference type="EMBL" id="FUXX01000030">
    <property type="protein sequence ID" value="SKA65628.1"/>
    <property type="molecule type" value="Genomic_DNA"/>
</dbReference>
<keyword evidence="4 10" id="KW-0479">Metal-binding</keyword>
<dbReference type="STRING" id="83771.SAMN02910357_01916"/>
<feature type="transmembrane region" description="Helical" evidence="10">
    <location>
        <begin position="596"/>
        <end position="615"/>
    </location>
</feature>
<dbReference type="PROSITE" id="PS00154">
    <property type="entry name" value="ATPASE_E1_E2"/>
    <property type="match status" value="1"/>
</dbReference>
<feature type="transmembrane region" description="Helical" evidence="10">
    <location>
        <begin position="568"/>
        <end position="590"/>
    </location>
</feature>
<dbReference type="Gene3D" id="3.40.1110.10">
    <property type="entry name" value="Calcium-transporting ATPase, cytoplasmic domain N"/>
    <property type="match status" value="1"/>
</dbReference>
<evidence type="ECO:0000256" key="9">
    <source>
        <dbReference type="ARBA" id="ARBA00047308"/>
    </source>
</evidence>
<dbReference type="SUPFAM" id="SSF81653">
    <property type="entry name" value="Calcium ATPase, transduction domain A"/>
    <property type="match status" value="1"/>
</dbReference>
<keyword evidence="10" id="KW-0547">Nucleotide-binding</keyword>
<keyword evidence="10" id="KW-0067">ATP-binding</keyword>
<dbReference type="Gene3D" id="2.70.150.10">
    <property type="entry name" value="Calcium-transporting ATPase, cytoplasmic transduction domain A"/>
    <property type="match status" value="1"/>
</dbReference>
<feature type="domain" description="P-type ATPase A" evidence="11">
    <location>
        <begin position="121"/>
        <end position="222"/>
    </location>
</feature>
<gene>
    <name evidence="12" type="ORF">SAMN02745213_01686</name>
</gene>
<dbReference type="NCBIfam" id="TIGR01512">
    <property type="entry name" value="ATPase-IB2_Cd"/>
    <property type="match status" value="1"/>
</dbReference>
<dbReference type="InterPro" id="IPR044492">
    <property type="entry name" value="P_typ_ATPase_HD_dom"/>
</dbReference>
<organism evidence="12 13">
    <name type="scientific">Succinivibrio dextrinosolvens DSM 3072</name>
    <dbReference type="NCBI Taxonomy" id="1123324"/>
    <lineage>
        <taxon>Bacteria</taxon>
        <taxon>Pseudomonadati</taxon>
        <taxon>Pseudomonadota</taxon>
        <taxon>Gammaproteobacteria</taxon>
        <taxon>Aeromonadales</taxon>
        <taxon>Succinivibrionaceae</taxon>
        <taxon>Succinivibrio</taxon>
    </lineage>
</organism>
<proteinExistence type="inferred from homology"/>
<dbReference type="InterPro" id="IPR001757">
    <property type="entry name" value="P_typ_ATPase"/>
</dbReference>
<dbReference type="Gene3D" id="3.40.50.1000">
    <property type="entry name" value="HAD superfamily/HAD-like"/>
    <property type="match status" value="1"/>
</dbReference>
<dbReference type="InterPro" id="IPR008250">
    <property type="entry name" value="ATPase_P-typ_transduc_dom_A_sf"/>
</dbReference>
<dbReference type="GO" id="GO:0016463">
    <property type="term" value="F:P-type zinc transporter activity"/>
    <property type="evidence" value="ECO:0007669"/>
    <property type="project" value="UniProtKB-EC"/>
</dbReference>
<evidence type="ECO:0000313" key="13">
    <source>
        <dbReference type="Proteomes" id="UP000242432"/>
    </source>
</evidence>
<evidence type="ECO:0000313" key="12">
    <source>
        <dbReference type="EMBL" id="SKA65628.1"/>
    </source>
</evidence>
<evidence type="ECO:0000256" key="4">
    <source>
        <dbReference type="ARBA" id="ARBA00022723"/>
    </source>
</evidence>
<dbReference type="InterPro" id="IPR018303">
    <property type="entry name" value="ATPase_P-typ_P_site"/>
</dbReference>
<evidence type="ECO:0000256" key="3">
    <source>
        <dbReference type="ARBA" id="ARBA00022692"/>
    </source>
</evidence>
<dbReference type="InterPro" id="IPR023299">
    <property type="entry name" value="ATPase_P-typ_cyto_dom_N"/>
</dbReference>
<keyword evidence="13" id="KW-1185">Reference proteome</keyword>
<dbReference type="SFLD" id="SFLDS00003">
    <property type="entry name" value="Haloacid_Dehalogenase"/>
    <property type="match status" value="1"/>
</dbReference>
<dbReference type="RefSeq" id="WP_078929076.1">
    <property type="nucleotide sequence ID" value="NZ_FUXX01000030.1"/>
</dbReference>
<dbReference type="AlphaFoldDB" id="A0A1T4VL85"/>